<sequence length="235" mass="26913">MRKINYLLIFIALLLSGCTSQPTIYIYVKYLNNNQKETIINTFAKSDKYRVEVNNFDFPTDITENTLLYSLFIQKPESIDIASSLSDAAGFSIQQKQIFTVGNHWYTKDSIALFLFPKIIDNGITFFKEDLINDYKAQNCGTATSLKLNKNGSFNLESLSKSGDNVIESIDGIWKYRQYPYLELQRKGSPYADYYFEIKRFKGADKVSEIDYMELVSLNTSSLPEGCSFLIGTRI</sequence>
<reference evidence="1 2" key="1">
    <citation type="submission" date="2014-06" db="EMBL/GenBank/DDBJ databases">
        <title>Shewanella sp. YQH10.</title>
        <authorList>
            <person name="Liu Y."/>
            <person name="Zeng R."/>
        </authorList>
    </citation>
    <scope>NUCLEOTIDE SEQUENCE [LARGE SCALE GENOMIC DNA]</scope>
    <source>
        <strain evidence="1 2">YQH10</strain>
    </source>
</reference>
<gene>
    <name evidence="1" type="ORF">HR45_02605</name>
</gene>
<keyword evidence="2" id="KW-1185">Reference proteome</keyword>
<organism evidence="1 2">
    <name type="scientific">Shewanella mangrovi</name>
    <dbReference type="NCBI Taxonomy" id="1515746"/>
    <lineage>
        <taxon>Bacteria</taxon>
        <taxon>Pseudomonadati</taxon>
        <taxon>Pseudomonadota</taxon>
        <taxon>Gammaproteobacteria</taxon>
        <taxon>Alteromonadales</taxon>
        <taxon>Shewanellaceae</taxon>
        <taxon>Shewanella</taxon>
    </lineage>
</organism>
<name>A0A094K154_9GAMM</name>
<proteinExistence type="predicted"/>
<dbReference type="Proteomes" id="UP000029264">
    <property type="component" value="Unassembled WGS sequence"/>
</dbReference>
<evidence type="ECO:0000313" key="1">
    <source>
        <dbReference type="EMBL" id="KFZ38356.1"/>
    </source>
</evidence>
<dbReference type="EMBL" id="JPEO01000002">
    <property type="protein sequence ID" value="KFZ38356.1"/>
    <property type="molecule type" value="Genomic_DNA"/>
</dbReference>
<accession>A0A094K154</accession>
<evidence type="ECO:0000313" key="2">
    <source>
        <dbReference type="Proteomes" id="UP000029264"/>
    </source>
</evidence>
<protein>
    <recommendedName>
        <fullName evidence="3">Lipoprotein</fullName>
    </recommendedName>
</protein>
<dbReference type="eggNOG" id="ENOG5031TA2">
    <property type="taxonomic scope" value="Bacteria"/>
</dbReference>
<evidence type="ECO:0008006" key="3">
    <source>
        <dbReference type="Google" id="ProtNLM"/>
    </source>
</evidence>
<dbReference type="PROSITE" id="PS51257">
    <property type="entry name" value="PROKAR_LIPOPROTEIN"/>
    <property type="match status" value="1"/>
</dbReference>
<comment type="caution">
    <text evidence="1">The sequence shown here is derived from an EMBL/GenBank/DDBJ whole genome shotgun (WGS) entry which is preliminary data.</text>
</comment>
<dbReference type="AlphaFoldDB" id="A0A094K154"/>